<dbReference type="Proteomes" id="UP000011715">
    <property type="component" value="Unassembled WGS sequence"/>
</dbReference>
<reference evidence="4" key="1">
    <citation type="submission" date="2010-05" db="EMBL/GenBank/DDBJ databases">
        <title>The genome sequence of Magnaporthe poae strain ATCC 64411.</title>
        <authorList>
            <person name="Ma L.-J."/>
            <person name="Dead R."/>
            <person name="Young S."/>
            <person name="Zeng Q."/>
            <person name="Koehrsen M."/>
            <person name="Alvarado L."/>
            <person name="Berlin A."/>
            <person name="Chapman S.B."/>
            <person name="Chen Z."/>
            <person name="Freedman E."/>
            <person name="Gellesch M."/>
            <person name="Goldberg J."/>
            <person name="Griggs A."/>
            <person name="Gujja S."/>
            <person name="Heilman E.R."/>
            <person name="Heiman D."/>
            <person name="Hepburn T."/>
            <person name="Howarth C."/>
            <person name="Jen D."/>
            <person name="Larson L."/>
            <person name="Mehta T."/>
            <person name="Neiman D."/>
            <person name="Pearson M."/>
            <person name="Roberts A."/>
            <person name="Saif S."/>
            <person name="Shea T."/>
            <person name="Shenoy N."/>
            <person name="Sisk P."/>
            <person name="Stolte C."/>
            <person name="Sykes S."/>
            <person name="Walk T."/>
            <person name="White J."/>
            <person name="Yandava C."/>
            <person name="Haas B."/>
            <person name="Nusbaum C."/>
            <person name="Birren B."/>
        </authorList>
    </citation>
    <scope>NUCLEOTIDE SEQUENCE [LARGE SCALE GENOMIC DNA]</scope>
    <source>
        <strain evidence="4">ATCC 64411 / 73-15</strain>
    </source>
</reference>
<feature type="region of interest" description="Disordered" evidence="1">
    <location>
        <begin position="166"/>
        <end position="237"/>
    </location>
</feature>
<proteinExistence type="predicted"/>
<protein>
    <submittedName>
        <fullName evidence="2 3">Uncharacterized protein</fullName>
    </submittedName>
</protein>
<gene>
    <name evidence="2" type="ORF">MAPG_08569</name>
</gene>
<dbReference type="EMBL" id="GL876973">
    <property type="protein sequence ID" value="KLU89598.1"/>
    <property type="molecule type" value="Genomic_DNA"/>
</dbReference>
<reference evidence="2" key="2">
    <citation type="submission" date="2010-05" db="EMBL/GenBank/DDBJ databases">
        <title>The Genome Sequence of Magnaporthe poae strain ATCC 64411.</title>
        <authorList>
            <consortium name="The Broad Institute Genome Sequencing Platform"/>
            <consortium name="Broad Institute Genome Sequencing Center for Infectious Disease"/>
            <person name="Ma L.-J."/>
            <person name="Dead R."/>
            <person name="Young S."/>
            <person name="Zeng Q."/>
            <person name="Koehrsen M."/>
            <person name="Alvarado L."/>
            <person name="Berlin A."/>
            <person name="Chapman S.B."/>
            <person name="Chen Z."/>
            <person name="Freedman E."/>
            <person name="Gellesch M."/>
            <person name="Goldberg J."/>
            <person name="Griggs A."/>
            <person name="Gujja S."/>
            <person name="Heilman E.R."/>
            <person name="Heiman D."/>
            <person name="Hepburn T."/>
            <person name="Howarth C."/>
            <person name="Jen D."/>
            <person name="Larson L."/>
            <person name="Mehta T."/>
            <person name="Neiman D."/>
            <person name="Pearson M."/>
            <person name="Roberts A."/>
            <person name="Saif S."/>
            <person name="Shea T."/>
            <person name="Shenoy N."/>
            <person name="Sisk P."/>
            <person name="Stolte C."/>
            <person name="Sykes S."/>
            <person name="Walk T."/>
            <person name="White J."/>
            <person name="Yandava C."/>
            <person name="Haas B."/>
            <person name="Nusbaum C."/>
            <person name="Birren B."/>
        </authorList>
    </citation>
    <scope>NUCLEOTIDE SEQUENCE</scope>
    <source>
        <strain evidence="2">ATCC 64411</strain>
    </source>
</reference>
<feature type="compositionally biased region" description="Basic and acidic residues" evidence="1">
    <location>
        <begin position="212"/>
        <end position="237"/>
    </location>
</feature>
<reference evidence="3" key="5">
    <citation type="submission" date="2015-06" db="UniProtKB">
        <authorList>
            <consortium name="EnsemblFungi"/>
        </authorList>
    </citation>
    <scope>IDENTIFICATION</scope>
    <source>
        <strain evidence="3">ATCC 64411</strain>
    </source>
</reference>
<reference evidence="2" key="3">
    <citation type="submission" date="2011-03" db="EMBL/GenBank/DDBJ databases">
        <title>Annotation of Magnaporthe poae ATCC 64411.</title>
        <authorList>
            <person name="Ma L.-J."/>
            <person name="Dead R."/>
            <person name="Young S.K."/>
            <person name="Zeng Q."/>
            <person name="Gargeya S."/>
            <person name="Fitzgerald M."/>
            <person name="Haas B."/>
            <person name="Abouelleil A."/>
            <person name="Alvarado L."/>
            <person name="Arachchi H.M."/>
            <person name="Berlin A."/>
            <person name="Brown A."/>
            <person name="Chapman S.B."/>
            <person name="Chen Z."/>
            <person name="Dunbar C."/>
            <person name="Freedman E."/>
            <person name="Gearin G."/>
            <person name="Gellesch M."/>
            <person name="Goldberg J."/>
            <person name="Griggs A."/>
            <person name="Gujja S."/>
            <person name="Heiman D."/>
            <person name="Howarth C."/>
            <person name="Larson L."/>
            <person name="Lui A."/>
            <person name="MacDonald P.J.P."/>
            <person name="Mehta T."/>
            <person name="Montmayeur A."/>
            <person name="Murphy C."/>
            <person name="Neiman D."/>
            <person name="Pearson M."/>
            <person name="Priest M."/>
            <person name="Roberts A."/>
            <person name="Saif S."/>
            <person name="Shea T."/>
            <person name="Shenoy N."/>
            <person name="Sisk P."/>
            <person name="Stolte C."/>
            <person name="Sykes S."/>
            <person name="Yandava C."/>
            <person name="Wortman J."/>
            <person name="Nusbaum C."/>
            <person name="Birren B."/>
        </authorList>
    </citation>
    <scope>NUCLEOTIDE SEQUENCE</scope>
    <source>
        <strain evidence="2">ATCC 64411</strain>
    </source>
</reference>
<feature type="region of interest" description="Disordered" evidence="1">
    <location>
        <begin position="26"/>
        <end position="77"/>
    </location>
</feature>
<dbReference type="VEuPathDB" id="FungiDB:MAPG_08569"/>
<reference evidence="3" key="4">
    <citation type="journal article" date="2015" name="G3 (Bethesda)">
        <title>Genome sequences of three phytopathogenic species of the Magnaporthaceae family of fungi.</title>
        <authorList>
            <person name="Okagaki L.H."/>
            <person name="Nunes C.C."/>
            <person name="Sailsbery J."/>
            <person name="Clay B."/>
            <person name="Brown D."/>
            <person name="John T."/>
            <person name="Oh Y."/>
            <person name="Young N."/>
            <person name="Fitzgerald M."/>
            <person name="Haas B.J."/>
            <person name="Zeng Q."/>
            <person name="Young S."/>
            <person name="Adiconis X."/>
            <person name="Fan L."/>
            <person name="Levin J.Z."/>
            <person name="Mitchell T.K."/>
            <person name="Okubara P.A."/>
            <person name="Farman M.L."/>
            <person name="Kohn L.M."/>
            <person name="Birren B."/>
            <person name="Ma L.-J."/>
            <person name="Dean R.A."/>
        </authorList>
    </citation>
    <scope>NUCLEOTIDE SEQUENCE</scope>
    <source>
        <strain evidence="3">ATCC 64411 / 73-15</strain>
    </source>
</reference>
<evidence type="ECO:0000256" key="1">
    <source>
        <dbReference type="SAM" id="MobiDB-lite"/>
    </source>
</evidence>
<organism evidence="3 4">
    <name type="scientific">Magnaporthiopsis poae (strain ATCC 64411 / 73-15)</name>
    <name type="common">Kentucky bluegrass fungus</name>
    <name type="synonym">Magnaporthe poae</name>
    <dbReference type="NCBI Taxonomy" id="644358"/>
    <lineage>
        <taxon>Eukaryota</taxon>
        <taxon>Fungi</taxon>
        <taxon>Dikarya</taxon>
        <taxon>Ascomycota</taxon>
        <taxon>Pezizomycotina</taxon>
        <taxon>Sordariomycetes</taxon>
        <taxon>Sordariomycetidae</taxon>
        <taxon>Magnaporthales</taxon>
        <taxon>Magnaporthaceae</taxon>
        <taxon>Magnaporthiopsis</taxon>
    </lineage>
</organism>
<accession>A0A0C4E7Q0</accession>
<sequence>MPPAPSAALTCPCKVHAESVSKHGIAYRWRDDTPSRKNGGAPRQAGTARTGDPAQPPSKRWRGQTRSGSDVSPDRRTTIASCRVEKPSGLNRVAGNRLCLCSMFAKRPEAEVHEPLTLTLSLSVGGPARRYSLLSLTIWFSFHTLETKRKSARWCISTHACILQHPGPAPWPTSGSGAGAPRSKHGASESERAGVQQGGRVQERTGSTAGPRADRDRLGITAERKSKKGTRDSVGRR</sequence>
<name>A0A0C4E7Q0_MAGP6</name>
<evidence type="ECO:0000313" key="2">
    <source>
        <dbReference type="EMBL" id="KLU89598.1"/>
    </source>
</evidence>
<dbReference type="EMBL" id="ADBL01002070">
    <property type="status" value="NOT_ANNOTATED_CDS"/>
    <property type="molecule type" value="Genomic_DNA"/>
</dbReference>
<evidence type="ECO:0000313" key="4">
    <source>
        <dbReference type="Proteomes" id="UP000011715"/>
    </source>
</evidence>
<dbReference type="AlphaFoldDB" id="A0A0C4E7Q0"/>
<dbReference type="EnsemblFungi" id="MAPG_08569T0">
    <property type="protein sequence ID" value="MAPG_08569T0"/>
    <property type="gene ID" value="MAPG_08569"/>
</dbReference>
<keyword evidence="4" id="KW-1185">Reference proteome</keyword>
<evidence type="ECO:0000313" key="3">
    <source>
        <dbReference type="EnsemblFungi" id="MAPG_08569T0"/>
    </source>
</evidence>